<keyword evidence="3" id="KW-1185">Reference proteome</keyword>
<feature type="compositionally biased region" description="Basic and acidic residues" evidence="1">
    <location>
        <begin position="195"/>
        <end position="204"/>
    </location>
</feature>
<sequence length="448" mass="50542">MKSSYNCFWREPGTRFTDYKVKLIRSSSPAGTILQPNPLSSDNILSTQYHISDEENDDPMLANNWTEDDSNLLEEDSLITVAQKAVSITNAYMNSKEVQPVPNEEEVDRIKVKQEDLEAALDGSKDGHPRNVDKTKENERGEQEHENDEEENNDSEDEQSVASRHKKDDDSEEEEDNGSSNGNNNGTSNVSSEDSSGKDTHNDESTNSDDGDGSSQHRNTAIDSTQDLDTLKLLKFKTLLDIDQTDNLIINEGTLINMPSKKTTNRGSNWYTRFLSSTPDTFDDDSGSAKRPLSSAIANETSASLESLNNHQNIDLLSPAYFLSHITNQRLQQRSQTPTVQPPFNDKEAEHEYLLNPTETQSKALVTARRMQKKYHSTSRQSASKKKNMKKISKEMGAKLLLDAISKSRKTYDRCKLYQDGRRKLQSNKTHVNLSELPSYITQFMKQS</sequence>
<dbReference type="OrthoDB" id="5418899at2759"/>
<protein>
    <submittedName>
        <fullName evidence="2">Uncharacterized protein</fullName>
    </submittedName>
</protein>
<evidence type="ECO:0000256" key="1">
    <source>
        <dbReference type="SAM" id="MobiDB-lite"/>
    </source>
</evidence>
<reference evidence="2 3" key="1">
    <citation type="journal article" date="2016" name="Proc. Natl. Acad. Sci. U.S.A.">
        <title>Comparative genomics of biotechnologically important yeasts.</title>
        <authorList>
            <person name="Riley R."/>
            <person name="Haridas S."/>
            <person name="Wolfe K.H."/>
            <person name="Lopes M.R."/>
            <person name="Hittinger C.T."/>
            <person name="Goeker M."/>
            <person name="Salamov A.A."/>
            <person name="Wisecaver J.H."/>
            <person name="Long T.M."/>
            <person name="Calvey C.H."/>
            <person name="Aerts A.L."/>
            <person name="Barry K.W."/>
            <person name="Choi C."/>
            <person name="Clum A."/>
            <person name="Coughlan A.Y."/>
            <person name="Deshpande S."/>
            <person name="Douglass A.P."/>
            <person name="Hanson S.J."/>
            <person name="Klenk H.-P."/>
            <person name="LaButti K.M."/>
            <person name="Lapidus A."/>
            <person name="Lindquist E.A."/>
            <person name="Lipzen A.M."/>
            <person name="Meier-Kolthoff J.P."/>
            <person name="Ohm R.A."/>
            <person name="Otillar R.P."/>
            <person name="Pangilinan J.L."/>
            <person name="Peng Y."/>
            <person name="Rokas A."/>
            <person name="Rosa C.A."/>
            <person name="Scheuner C."/>
            <person name="Sibirny A.A."/>
            <person name="Slot J.C."/>
            <person name="Stielow J.B."/>
            <person name="Sun H."/>
            <person name="Kurtzman C.P."/>
            <person name="Blackwell M."/>
            <person name="Grigoriev I.V."/>
            <person name="Jeffries T.W."/>
        </authorList>
    </citation>
    <scope>NUCLEOTIDE SEQUENCE [LARGE SCALE GENOMIC DNA]</scope>
    <source>
        <strain evidence="2 3">NRRL Y-2026</strain>
    </source>
</reference>
<accession>A0A1E3NHY5</accession>
<dbReference type="RefSeq" id="XP_019016291.1">
    <property type="nucleotide sequence ID" value="XM_019161685.1"/>
</dbReference>
<proteinExistence type="predicted"/>
<dbReference type="AlphaFoldDB" id="A0A1E3NHY5"/>
<evidence type="ECO:0000313" key="3">
    <source>
        <dbReference type="Proteomes" id="UP000094455"/>
    </source>
</evidence>
<organism evidence="2 3">
    <name type="scientific">Pichia membranifaciens NRRL Y-2026</name>
    <dbReference type="NCBI Taxonomy" id="763406"/>
    <lineage>
        <taxon>Eukaryota</taxon>
        <taxon>Fungi</taxon>
        <taxon>Dikarya</taxon>
        <taxon>Ascomycota</taxon>
        <taxon>Saccharomycotina</taxon>
        <taxon>Pichiomycetes</taxon>
        <taxon>Pichiales</taxon>
        <taxon>Pichiaceae</taxon>
        <taxon>Pichia</taxon>
    </lineage>
</organism>
<dbReference type="EMBL" id="KV454005">
    <property type="protein sequence ID" value="ODQ45178.1"/>
    <property type="molecule type" value="Genomic_DNA"/>
</dbReference>
<feature type="region of interest" description="Disordered" evidence="1">
    <location>
        <begin position="118"/>
        <end position="222"/>
    </location>
</feature>
<gene>
    <name evidence="2" type="ORF">PICMEDRAFT_17668</name>
</gene>
<feature type="compositionally biased region" description="Low complexity" evidence="1">
    <location>
        <begin position="178"/>
        <end position="193"/>
    </location>
</feature>
<evidence type="ECO:0000313" key="2">
    <source>
        <dbReference type="EMBL" id="ODQ45178.1"/>
    </source>
</evidence>
<name>A0A1E3NHY5_9ASCO</name>
<dbReference type="GeneID" id="30178372"/>
<feature type="compositionally biased region" description="Acidic residues" evidence="1">
    <location>
        <begin position="145"/>
        <end position="159"/>
    </location>
</feature>
<feature type="compositionally biased region" description="Polar residues" evidence="1">
    <location>
        <begin position="213"/>
        <end position="222"/>
    </location>
</feature>
<dbReference type="Proteomes" id="UP000094455">
    <property type="component" value="Unassembled WGS sequence"/>
</dbReference>
<feature type="compositionally biased region" description="Basic and acidic residues" evidence="1">
    <location>
        <begin position="123"/>
        <end position="144"/>
    </location>
</feature>